<name>A0ABR0SIN3_9HYPO</name>
<proteinExistence type="predicted"/>
<dbReference type="Proteomes" id="UP001338125">
    <property type="component" value="Unassembled WGS sequence"/>
</dbReference>
<gene>
    <name evidence="1" type="ORF">PT974_07730</name>
</gene>
<dbReference type="EMBL" id="JAVFKD010000013">
    <property type="protein sequence ID" value="KAK5991697.1"/>
    <property type="molecule type" value="Genomic_DNA"/>
</dbReference>
<reference evidence="1 2" key="1">
    <citation type="submission" date="2024-01" db="EMBL/GenBank/DDBJ databases">
        <title>Complete genome of Cladobotryum mycophilum ATHUM6906.</title>
        <authorList>
            <person name="Christinaki A.C."/>
            <person name="Myridakis A.I."/>
            <person name="Kouvelis V.N."/>
        </authorList>
    </citation>
    <scope>NUCLEOTIDE SEQUENCE [LARGE SCALE GENOMIC DNA]</scope>
    <source>
        <strain evidence="1 2">ATHUM6906</strain>
    </source>
</reference>
<evidence type="ECO:0000313" key="1">
    <source>
        <dbReference type="EMBL" id="KAK5991697.1"/>
    </source>
</evidence>
<protein>
    <recommendedName>
        <fullName evidence="3">Transmembrane protein</fullName>
    </recommendedName>
</protein>
<keyword evidence="2" id="KW-1185">Reference proteome</keyword>
<sequence>MEDQNMHLPLMPNEPMFHRRAPVLILGFLTNGSFHGNGTIFIADIYPYSLFTLTIMLLEDDLCIKGSKR</sequence>
<evidence type="ECO:0000313" key="2">
    <source>
        <dbReference type="Proteomes" id="UP001338125"/>
    </source>
</evidence>
<evidence type="ECO:0008006" key="3">
    <source>
        <dbReference type="Google" id="ProtNLM"/>
    </source>
</evidence>
<comment type="caution">
    <text evidence="1">The sequence shown here is derived from an EMBL/GenBank/DDBJ whole genome shotgun (WGS) entry which is preliminary data.</text>
</comment>
<organism evidence="1 2">
    <name type="scientific">Cladobotryum mycophilum</name>
    <dbReference type="NCBI Taxonomy" id="491253"/>
    <lineage>
        <taxon>Eukaryota</taxon>
        <taxon>Fungi</taxon>
        <taxon>Dikarya</taxon>
        <taxon>Ascomycota</taxon>
        <taxon>Pezizomycotina</taxon>
        <taxon>Sordariomycetes</taxon>
        <taxon>Hypocreomycetidae</taxon>
        <taxon>Hypocreales</taxon>
        <taxon>Hypocreaceae</taxon>
        <taxon>Cladobotryum</taxon>
    </lineage>
</organism>
<accession>A0ABR0SIN3</accession>